<evidence type="ECO:0000256" key="5">
    <source>
        <dbReference type="ARBA" id="ARBA00022840"/>
    </source>
</evidence>
<evidence type="ECO:0000259" key="6">
    <source>
        <dbReference type="Pfam" id="PF00370"/>
    </source>
</evidence>
<evidence type="ECO:0008006" key="10">
    <source>
        <dbReference type="Google" id="ProtNLM"/>
    </source>
</evidence>
<comment type="similarity">
    <text evidence="1">Belongs to the FGGY kinase family.</text>
</comment>
<keyword evidence="5" id="KW-0067">ATP-binding</keyword>
<dbReference type="PANTHER" id="PTHR10196:SF69">
    <property type="entry name" value="GLYCEROL KINASE"/>
    <property type="match status" value="1"/>
</dbReference>
<proteinExistence type="inferred from homology"/>
<evidence type="ECO:0000313" key="9">
    <source>
        <dbReference type="Proteomes" id="UP000192343"/>
    </source>
</evidence>
<evidence type="ECO:0000313" key="8">
    <source>
        <dbReference type="EMBL" id="ORC37818.1"/>
    </source>
</evidence>
<comment type="caution">
    <text evidence="8">The sequence shown here is derived from an EMBL/GenBank/DDBJ whole genome shotgun (WGS) entry which is preliminary data.</text>
</comment>
<sequence length="545" mass="60076">MTIARLAGLCYYCGMDSTDSRRDFRWILTIDAGGSGIRATAVNTDGQAFAMFRRKLSPLPGPDGAVEFDPETVWTIVLEATEGLFREHPDLGQPDAVAVTVQRATFCLWEEGTGKPVTKLISWSDVRSMETAAGMNRSLVWRIIRLAAGIAGRISGNAFLRTASMLRFTTVHVSCRLKALLDRNPAIREACRDGSLRFGTLDTWLLYRMSGGRQWVTDTSNAAATGLYNPFKLKWNRLFCWLFDIPVSILPPVRDSIDDFGTTDPEVFVGVQAPVKALVGDQMAALFGHRCFDPGEVKVSKGSGSFVTINVGSRPRFSPRGLFPLIAWSIQGKVTYMLEGQVASVGTLINWLSSEIGFADSPEELDALAEEAADSGGVIFLPTPLGIRFPYFRSGMRCAVFGLGLGTKRSQIARAMYEGIAFRVREIIQGIEKDLGVEVRQLKVDGGVSRSTILMRLLSASCGIPVLRSPELELSSVGAACMAGLGALWWSSEDELRDIPLQYEVFSNPREEELFDREYPRWRLAVHLAHRYSGGSRRCPNFTDT</sequence>
<dbReference type="SUPFAM" id="SSF53067">
    <property type="entry name" value="Actin-like ATPase domain"/>
    <property type="match status" value="2"/>
</dbReference>
<evidence type="ECO:0000256" key="4">
    <source>
        <dbReference type="ARBA" id="ARBA00022777"/>
    </source>
</evidence>
<feature type="domain" description="Carbohydrate kinase FGGY C-terminal" evidence="7">
    <location>
        <begin position="298"/>
        <end position="485"/>
    </location>
</feature>
<dbReference type="Pfam" id="PF00370">
    <property type="entry name" value="FGGY_N"/>
    <property type="match status" value="1"/>
</dbReference>
<dbReference type="GO" id="GO:0005524">
    <property type="term" value="F:ATP binding"/>
    <property type="evidence" value="ECO:0007669"/>
    <property type="project" value="UniProtKB-KW"/>
</dbReference>
<dbReference type="Proteomes" id="UP000192343">
    <property type="component" value="Unassembled WGS sequence"/>
</dbReference>
<name>A0A1Y1S1Z8_9SPIO</name>
<dbReference type="PANTHER" id="PTHR10196">
    <property type="entry name" value="SUGAR KINASE"/>
    <property type="match status" value="1"/>
</dbReference>
<dbReference type="OrthoDB" id="366323at2"/>
<dbReference type="InterPro" id="IPR000577">
    <property type="entry name" value="Carb_kinase_FGGY"/>
</dbReference>
<dbReference type="GO" id="GO:0005829">
    <property type="term" value="C:cytosol"/>
    <property type="evidence" value="ECO:0007669"/>
    <property type="project" value="TreeGrafter"/>
</dbReference>
<evidence type="ECO:0000256" key="1">
    <source>
        <dbReference type="ARBA" id="ARBA00009156"/>
    </source>
</evidence>
<protein>
    <recommendedName>
        <fullName evidence="10">Glycerol kinase</fullName>
    </recommendedName>
</protein>
<dbReference type="AlphaFoldDB" id="A0A1Y1S1Z8"/>
<dbReference type="FunFam" id="3.30.420.40:FF:000102">
    <property type="entry name" value="Putative glycerol kinase 5"/>
    <property type="match status" value="1"/>
</dbReference>
<dbReference type="RefSeq" id="WP_083047849.1">
    <property type="nucleotide sequence ID" value="NZ_MWQY01000002.1"/>
</dbReference>
<accession>A0A1Y1S1Z8</accession>
<keyword evidence="9" id="KW-1185">Reference proteome</keyword>
<evidence type="ECO:0000259" key="7">
    <source>
        <dbReference type="Pfam" id="PF02782"/>
    </source>
</evidence>
<keyword evidence="3" id="KW-0547">Nucleotide-binding</keyword>
<reference evidence="8 9" key="1">
    <citation type="submission" date="2017-03" db="EMBL/GenBank/DDBJ databases">
        <title>Draft Genome sequence of Marispirochaeta sp. strain JC444.</title>
        <authorList>
            <person name="Shivani Y."/>
            <person name="Subhash Y."/>
            <person name="Sasikala C."/>
            <person name="Ramana C."/>
        </authorList>
    </citation>
    <scope>NUCLEOTIDE SEQUENCE [LARGE SCALE GENOMIC DNA]</scope>
    <source>
        <strain evidence="8 9">JC444</strain>
    </source>
</reference>
<dbReference type="InterPro" id="IPR018485">
    <property type="entry name" value="FGGY_C"/>
</dbReference>
<organism evidence="8 9">
    <name type="scientific">Marispirochaeta aestuarii</name>
    <dbReference type="NCBI Taxonomy" id="1963862"/>
    <lineage>
        <taxon>Bacteria</taxon>
        <taxon>Pseudomonadati</taxon>
        <taxon>Spirochaetota</taxon>
        <taxon>Spirochaetia</taxon>
        <taxon>Spirochaetales</taxon>
        <taxon>Spirochaetaceae</taxon>
        <taxon>Marispirochaeta</taxon>
    </lineage>
</organism>
<dbReference type="STRING" id="1963862.B4O97_02105"/>
<dbReference type="EMBL" id="MWQY01000002">
    <property type="protein sequence ID" value="ORC37818.1"/>
    <property type="molecule type" value="Genomic_DNA"/>
</dbReference>
<evidence type="ECO:0000256" key="3">
    <source>
        <dbReference type="ARBA" id="ARBA00022741"/>
    </source>
</evidence>
<gene>
    <name evidence="8" type="ORF">B4O97_02105</name>
</gene>
<dbReference type="PIRSF" id="PIRSF000538">
    <property type="entry name" value="GlpK"/>
    <property type="match status" value="1"/>
</dbReference>
<dbReference type="GO" id="GO:0019563">
    <property type="term" value="P:glycerol catabolic process"/>
    <property type="evidence" value="ECO:0007669"/>
    <property type="project" value="TreeGrafter"/>
</dbReference>
<evidence type="ECO:0000256" key="2">
    <source>
        <dbReference type="ARBA" id="ARBA00022679"/>
    </source>
</evidence>
<keyword evidence="4" id="KW-0418">Kinase</keyword>
<keyword evidence="2" id="KW-0808">Transferase</keyword>
<dbReference type="InterPro" id="IPR018484">
    <property type="entry name" value="FGGY_N"/>
</dbReference>
<dbReference type="InterPro" id="IPR043129">
    <property type="entry name" value="ATPase_NBD"/>
</dbReference>
<dbReference type="Pfam" id="PF02782">
    <property type="entry name" value="FGGY_C"/>
    <property type="match status" value="1"/>
</dbReference>
<feature type="domain" description="Carbohydrate kinase FGGY N-terminal" evidence="6">
    <location>
        <begin position="27"/>
        <end position="288"/>
    </location>
</feature>
<dbReference type="GO" id="GO:0004370">
    <property type="term" value="F:glycerol kinase activity"/>
    <property type="evidence" value="ECO:0007669"/>
    <property type="project" value="TreeGrafter"/>
</dbReference>
<dbReference type="Gene3D" id="3.30.420.40">
    <property type="match status" value="2"/>
</dbReference>